<dbReference type="Ensembl" id="ENSCSAVT00000016818.1">
    <property type="protein sequence ID" value="ENSCSAVP00000016637.1"/>
    <property type="gene ID" value="ENSCSAVG00000009774.1"/>
</dbReference>
<feature type="compositionally biased region" description="Polar residues" evidence="9">
    <location>
        <begin position="1"/>
        <end position="15"/>
    </location>
</feature>
<dbReference type="InParanoid" id="H2ZGC1"/>
<keyword evidence="6 8" id="KW-0694">RNA-binding</keyword>
<keyword evidence="5" id="KW-0677">Repeat</keyword>
<evidence type="ECO:0000256" key="8">
    <source>
        <dbReference type="PROSITE-ProRule" id="PRU00176"/>
    </source>
</evidence>
<dbReference type="GO" id="GO:0010468">
    <property type="term" value="P:regulation of gene expression"/>
    <property type="evidence" value="ECO:0007669"/>
    <property type="project" value="TreeGrafter"/>
</dbReference>
<dbReference type="PANTHER" id="PTHR48033:SF10">
    <property type="entry name" value="RNA-BINDING PROTEIN SQUID"/>
    <property type="match status" value="1"/>
</dbReference>
<dbReference type="Gene3D" id="3.30.70.330">
    <property type="match status" value="2"/>
</dbReference>
<evidence type="ECO:0000313" key="12">
    <source>
        <dbReference type="Proteomes" id="UP000007875"/>
    </source>
</evidence>
<dbReference type="STRING" id="51511.ENSCSAVP00000016637"/>
<keyword evidence="12" id="KW-1185">Reference proteome</keyword>
<feature type="region of interest" description="Disordered" evidence="9">
    <location>
        <begin position="1"/>
        <end position="97"/>
    </location>
</feature>
<feature type="region of interest" description="Disordered" evidence="9">
    <location>
        <begin position="333"/>
        <end position="354"/>
    </location>
</feature>
<dbReference type="GO" id="GO:0003723">
    <property type="term" value="F:RNA binding"/>
    <property type="evidence" value="ECO:0007669"/>
    <property type="project" value="UniProtKB-UniRule"/>
</dbReference>
<dbReference type="GO" id="GO:0000785">
    <property type="term" value="C:chromatin"/>
    <property type="evidence" value="ECO:0007669"/>
    <property type="project" value="TreeGrafter"/>
</dbReference>
<comment type="subcellular location">
    <subcellularLocation>
        <location evidence="2">Cytoplasm</location>
    </subcellularLocation>
    <subcellularLocation>
        <location evidence="1">Nucleus</location>
    </subcellularLocation>
</comment>
<evidence type="ECO:0000256" key="4">
    <source>
        <dbReference type="ARBA" id="ARBA00022490"/>
    </source>
</evidence>
<dbReference type="InterPro" id="IPR012677">
    <property type="entry name" value="Nucleotide-bd_a/b_plait_sf"/>
</dbReference>
<proteinExistence type="predicted"/>
<dbReference type="Pfam" id="PF00076">
    <property type="entry name" value="RRM_1"/>
    <property type="match status" value="2"/>
</dbReference>
<keyword evidence="4" id="KW-0963">Cytoplasm</keyword>
<dbReference type="GeneTree" id="ENSGT00940000154735"/>
<dbReference type="Proteomes" id="UP000007875">
    <property type="component" value="Unassembled WGS sequence"/>
</dbReference>
<dbReference type="PANTHER" id="PTHR48033">
    <property type="entry name" value="RNA-BINDING (RRM/RBD/RNP MOTIFS) FAMILY PROTEIN"/>
    <property type="match status" value="1"/>
</dbReference>
<feature type="compositionally biased region" description="Acidic residues" evidence="9">
    <location>
        <begin position="29"/>
        <end position="42"/>
    </location>
</feature>
<reference evidence="11" key="2">
    <citation type="submission" date="2025-08" db="UniProtKB">
        <authorList>
            <consortium name="Ensembl"/>
        </authorList>
    </citation>
    <scope>IDENTIFICATION</scope>
</reference>
<dbReference type="GO" id="GO:0005654">
    <property type="term" value="C:nucleoplasm"/>
    <property type="evidence" value="ECO:0007669"/>
    <property type="project" value="TreeGrafter"/>
</dbReference>
<dbReference type="FunCoup" id="H2ZGC1">
    <property type="interactions" value="371"/>
</dbReference>
<evidence type="ECO:0000256" key="6">
    <source>
        <dbReference type="ARBA" id="ARBA00022884"/>
    </source>
</evidence>
<evidence type="ECO:0000256" key="3">
    <source>
        <dbReference type="ARBA" id="ARBA00022481"/>
    </source>
</evidence>
<dbReference type="OMA" id="YIPDYNG"/>
<protein>
    <recommendedName>
        <fullName evidence="10">RRM domain-containing protein</fullName>
    </recommendedName>
</protein>
<dbReference type="InterPro" id="IPR000504">
    <property type="entry name" value="RRM_dom"/>
</dbReference>
<dbReference type="SUPFAM" id="SSF54928">
    <property type="entry name" value="RNA-binding domain, RBD"/>
    <property type="match status" value="2"/>
</dbReference>
<keyword evidence="7" id="KW-0539">Nucleus</keyword>
<dbReference type="SMART" id="SM00360">
    <property type="entry name" value="RRM"/>
    <property type="match status" value="2"/>
</dbReference>
<accession>H2ZGC1</accession>
<evidence type="ECO:0000256" key="5">
    <source>
        <dbReference type="ARBA" id="ARBA00022737"/>
    </source>
</evidence>
<evidence type="ECO:0000256" key="7">
    <source>
        <dbReference type="ARBA" id="ARBA00023242"/>
    </source>
</evidence>
<keyword evidence="3" id="KW-0488">Methylation</keyword>
<dbReference type="AlphaFoldDB" id="H2ZGC1"/>
<sequence>MSENGNEDPVQQTTESPEEFAEQAQQDEPVIDEPIGEPEDINQEVNEDKFKEDAEVSNGNGNDETAEENQEAGGDAANADESNAEPKTEEEGSLINATEDNDLKMFVGGLSWDTESVGLREYFTKFGVVRDCTIKKDSKTERSRGFGFVLFQDTETVKKVLEAESHYLDGRKIDPKKAQAQRRDGKLFVGGINPDTDNEKVKEHFSQFGEIEEFERPVDRTTEKNRGFCFITFKKDGCIKLACAQRNQELDGSKVDVKEAQPQVPGGGRGGGFGGRSFGMRGGGGYGHQGGYGGGGYGYNMNYDGFQGGYGGYGQGGYGNYGGYQQGGYGGGPGFGKAPRRGMGGGHQNSFKPY</sequence>
<dbReference type="FunFam" id="3.30.70.330:FF:000030">
    <property type="entry name" value="Heterogeneous nuclear ribonucleoprotein d0 isoform"/>
    <property type="match status" value="1"/>
</dbReference>
<organism evidence="11 12">
    <name type="scientific">Ciona savignyi</name>
    <name type="common">Pacific transparent sea squirt</name>
    <dbReference type="NCBI Taxonomy" id="51511"/>
    <lineage>
        <taxon>Eukaryota</taxon>
        <taxon>Metazoa</taxon>
        <taxon>Chordata</taxon>
        <taxon>Tunicata</taxon>
        <taxon>Ascidiacea</taxon>
        <taxon>Phlebobranchia</taxon>
        <taxon>Cionidae</taxon>
        <taxon>Ciona</taxon>
    </lineage>
</organism>
<dbReference type="InterPro" id="IPR035979">
    <property type="entry name" value="RBD_domain_sf"/>
</dbReference>
<name>H2ZGC1_CIOSA</name>
<evidence type="ECO:0000256" key="1">
    <source>
        <dbReference type="ARBA" id="ARBA00004123"/>
    </source>
</evidence>
<dbReference type="PROSITE" id="PS50102">
    <property type="entry name" value="RRM"/>
    <property type="match status" value="2"/>
</dbReference>
<feature type="domain" description="RRM" evidence="10">
    <location>
        <begin position="185"/>
        <end position="262"/>
    </location>
</feature>
<evidence type="ECO:0000256" key="2">
    <source>
        <dbReference type="ARBA" id="ARBA00004496"/>
    </source>
</evidence>
<evidence type="ECO:0000256" key="9">
    <source>
        <dbReference type="SAM" id="MobiDB-lite"/>
    </source>
</evidence>
<dbReference type="eggNOG" id="KOG0118">
    <property type="taxonomic scope" value="Eukaryota"/>
</dbReference>
<reference evidence="12" key="1">
    <citation type="submission" date="2003-08" db="EMBL/GenBank/DDBJ databases">
        <authorList>
            <person name="Birren B."/>
            <person name="Nusbaum C."/>
            <person name="Abebe A."/>
            <person name="Abouelleil A."/>
            <person name="Adekoya E."/>
            <person name="Ait-zahra M."/>
            <person name="Allen N."/>
            <person name="Allen T."/>
            <person name="An P."/>
            <person name="Anderson M."/>
            <person name="Anderson S."/>
            <person name="Arachchi H."/>
            <person name="Armbruster J."/>
            <person name="Bachantsang P."/>
            <person name="Baldwin J."/>
            <person name="Barry A."/>
            <person name="Bayul T."/>
            <person name="Blitshsteyn B."/>
            <person name="Bloom T."/>
            <person name="Blye J."/>
            <person name="Boguslavskiy L."/>
            <person name="Borowsky M."/>
            <person name="Boukhgalter B."/>
            <person name="Brunache A."/>
            <person name="Butler J."/>
            <person name="Calixte N."/>
            <person name="Calvo S."/>
            <person name="Camarata J."/>
            <person name="Campo K."/>
            <person name="Chang J."/>
            <person name="Cheshatsang Y."/>
            <person name="Citroen M."/>
            <person name="Collymore A."/>
            <person name="Considine T."/>
            <person name="Cook A."/>
            <person name="Cooke P."/>
            <person name="Corum B."/>
            <person name="Cuomo C."/>
            <person name="David R."/>
            <person name="Dawoe T."/>
            <person name="Degray S."/>
            <person name="Dodge S."/>
            <person name="Dooley K."/>
            <person name="Dorje P."/>
            <person name="Dorjee K."/>
            <person name="Dorris L."/>
            <person name="Duffey N."/>
            <person name="Dupes A."/>
            <person name="Elkins T."/>
            <person name="Engels R."/>
            <person name="Erickson J."/>
            <person name="Farina A."/>
            <person name="Faro S."/>
            <person name="Ferreira P."/>
            <person name="Fischer H."/>
            <person name="Fitzgerald M."/>
            <person name="Foley K."/>
            <person name="Gage D."/>
            <person name="Galagan J."/>
            <person name="Gearin G."/>
            <person name="Gnerre S."/>
            <person name="Gnirke A."/>
            <person name="Goyette A."/>
            <person name="Graham J."/>
            <person name="Grandbois E."/>
            <person name="Gyaltsen K."/>
            <person name="Hafez N."/>
            <person name="Hagopian D."/>
            <person name="Hagos B."/>
            <person name="Hall J."/>
            <person name="Hatcher B."/>
            <person name="Heller A."/>
            <person name="Higgins H."/>
            <person name="Honan T."/>
            <person name="Horn A."/>
            <person name="Houde N."/>
            <person name="Hughes L."/>
            <person name="Hulme W."/>
            <person name="Husby E."/>
            <person name="Iliev I."/>
            <person name="Jaffe D."/>
            <person name="Jones C."/>
            <person name="Kamal M."/>
            <person name="Kamat A."/>
            <person name="Kamvysselis M."/>
            <person name="Karlsson E."/>
            <person name="Kells C."/>
            <person name="Kieu A."/>
            <person name="Kisner P."/>
            <person name="Kodira C."/>
            <person name="Kulbokas E."/>
            <person name="Labutti K."/>
            <person name="Lama D."/>
            <person name="Landers T."/>
            <person name="Leger J."/>
            <person name="Levine S."/>
            <person name="Lewis D."/>
            <person name="Lewis T."/>
            <person name="Lindblad-toh K."/>
            <person name="Liu X."/>
            <person name="Lokyitsang T."/>
            <person name="Lokyitsang Y."/>
            <person name="Lucien O."/>
            <person name="Lui A."/>
            <person name="Ma L.J."/>
            <person name="Mabbitt R."/>
            <person name="Macdonald J."/>
            <person name="Maclean C."/>
            <person name="Major J."/>
            <person name="Manning J."/>
            <person name="Marabella R."/>
            <person name="Maru K."/>
            <person name="Matthews C."/>
            <person name="Mauceli E."/>
            <person name="Mccarthy M."/>
            <person name="Mcdonough S."/>
            <person name="Mcghee T."/>
            <person name="Meldrim J."/>
            <person name="Meneus L."/>
            <person name="Mesirov J."/>
            <person name="Mihalev A."/>
            <person name="Mihova T."/>
            <person name="Mikkelsen T."/>
            <person name="Mlenga V."/>
            <person name="Moru K."/>
            <person name="Mozes J."/>
            <person name="Mulrain L."/>
            <person name="Munson G."/>
            <person name="Naylor J."/>
            <person name="Newes C."/>
            <person name="Nguyen C."/>
            <person name="Nguyen N."/>
            <person name="Nguyen T."/>
            <person name="Nicol R."/>
            <person name="Nielsen C."/>
            <person name="Nizzari M."/>
            <person name="Norbu C."/>
            <person name="Norbu N."/>
            <person name="O'donnell P."/>
            <person name="Okoawo O."/>
            <person name="O'leary S."/>
            <person name="Omotosho B."/>
            <person name="O'neill K."/>
            <person name="Osman S."/>
            <person name="Parker S."/>
            <person name="Perrin D."/>
            <person name="Phunkhang P."/>
            <person name="Piqani B."/>
            <person name="Purcell S."/>
            <person name="Rachupka T."/>
            <person name="Ramasamy U."/>
            <person name="Rameau R."/>
            <person name="Ray V."/>
            <person name="Raymond C."/>
            <person name="Retta R."/>
            <person name="Richardson S."/>
            <person name="Rise C."/>
            <person name="Rodriguez J."/>
            <person name="Rogers J."/>
            <person name="Rogov P."/>
            <person name="Rutman M."/>
            <person name="Schupbach R."/>
            <person name="Seaman C."/>
            <person name="Settipalli S."/>
            <person name="Sharpe T."/>
            <person name="Sheridan J."/>
            <person name="Sherpa N."/>
            <person name="Shi J."/>
            <person name="Smirnov S."/>
            <person name="Smith C."/>
            <person name="Sougnez C."/>
            <person name="Spencer B."/>
            <person name="Stalker J."/>
            <person name="Stange-thomann N."/>
            <person name="Stavropoulos S."/>
            <person name="Stetson K."/>
            <person name="Stone C."/>
            <person name="Stone S."/>
            <person name="Stubbs M."/>
            <person name="Talamas J."/>
            <person name="Tchuinga P."/>
            <person name="Tenzing P."/>
            <person name="Tesfaye S."/>
            <person name="Theodore J."/>
            <person name="Thoulutsang Y."/>
            <person name="Topham K."/>
            <person name="Towey S."/>
            <person name="Tsamla T."/>
            <person name="Tsomo N."/>
            <person name="Vallee D."/>
            <person name="Vassiliev H."/>
            <person name="Venkataraman V."/>
            <person name="Vinson J."/>
            <person name="Vo A."/>
            <person name="Wade C."/>
            <person name="Wang S."/>
            <person name="Wangchuk T."/>
            <person name="Wangdi T."/>
            <person name="Whittaker C."/>
            <person name="Wilkinson J."/>
            <person name="Wu Y."/>
            <person name="Wyman D."/>
            <person name="Yadav S."/>
            <person name="Yang S."/>
            <person name="Yang X."/>
            <person name="Yeager S."/>
            <person name="Yee E."/>
            <person name="Young G."/>
            <person name="Zainoun J."/>
            <person name="Zembeck L."/>
            <person name="Zimmer A."/>
            <person name="Zody M."/>
            <person name="Lander E."/>
        </authorList>
    </citation>
    <scope>NUCLEOTIDE SEQUENCE [LARGE SCALE GENOMIC DNA]</scope>
</reference>
<feature type="domain" description="RRM" evidence="10">
    <location>
        <begin position="103"/>
        <end position="185"/>
    </location>
</feature>
<dbReference type="GO" id="GO:0005737">
    <property type="term" value="C:cytoplasm"/>
    <property type="evidence" value="ECO:0007669"/>
    <property type="project" value="UniProtKB-SubCell"/>
</dbReference>
<dbReference type="HOGENOM" id="CLU_012062_1_1_1"/>
<reference evidence="11" key="3">
    <citation type="submission" date="2025-09" db="UniProtKB">
        <authorList>
            <consortium name="Ensembl"/>
        </authorList>
    </citation>
    <scope>IDENTIFICATION</scope>
</reference>
<evidence type="ECO:0000259" key="10">
    <source>
        <dbReference type="PROSITE" id="PS50102"/>
    </source>
</evidence>
<evidence type="ECO:0000313" key="11">
    <source>
        <dbReference type="Ensembl" id="ENSCSAVP00000016637.1"/>
    </source>
</evidence>